<evidence type="ECO:0000256" key="1">
    <source>
        <dbReference type="SAM" id="SignalP"/>
    </source>
</evidence>
<dbReference type="Proteomes" id="UP000054485">
    <property type="component" value="Unassembled WGS sequence"/>
</dbReference>
<organism evidence="2 3">
    <name type="scientific">Suillus luteus UH-Slu-Lm8-n1</name>
    <dbReference type="NCBI Taxonomy" id="930992"/>
    <lineage>
        <taxon>Eukaryota</taxon>
        <taxon>Fungi</taxon>
        <taxon>Dikarya</taxon>
        <taxon>Basidiomycota</taxon>
        <taxon>Agaricomycotina</taxon>
        <taxon>Agaricomycetes</taxon>
        <taxon>Agaricomycetidae</taxon>
        <taxon>Boletales</taxon>
        <taxon>Suillineae</taxon>
        <taxon>Suillaceae</taxon>
        <taxon>Suillus</taxon>
    </lineage>
</organism>
<evidence type="ECO:0000313" key="3">
    <source>
        <dbReference type="Proteomes" id="UP000054485"/>
    </source>
</evidence>
<proteinExistence type="predicted"/>
<accession>A0A0D0B4G2</accession>
<dbReference type="InParanoid" id="A0A0D0B4G2"/>
<keyword evidence="1" id="KW-0732">Signal</keyword>
<keyword evidence="3" id="KW-1185">Reference proteome</keyword>
<dbReference type="EMBL" id="KN835376">
    <property type="protein sequence ID" value="KIK38758.1"/>
    <property type="molecule type" value="Genomic_DNA"/>
</dbReference>
<reference evidence="3" key="2">
    <citation type="submission" date="2015-01" db="EMBL/GenBank/DDBJ databases">
        <title>Evolutionary Origins and Diversification of the Mycorrhizal Mutualists.</title>
        <authorList>
            <consortium name="DOE Joint Genome Institute"/>
            <consortium name="Mycorrhizal Genomics Consortium"/>
            <person name="Kohler A."/>
            <person name="Kuo A."/>
            <person name="Nagy L.G."/>
            <person name="Floudas D."/>
            <person name="Copeland A."/>
            <person name="Barry K.W."/>
            <person name="Cichocki N."/>
            <person name="Veneault-Fourrey C."/>
            <person name="LaButti K."/>
            <person name="Lindquist E.A."/>
            <person name="Lipzen A."/>
            <person name="Lundell T."/>
            <person name="Morin E."/>
            <person name="Murat C."/>
            <person name="Riley R."/>
            <person name="Ohm R."/>
            <person name="Sun H."/>
            <person name="Tunlid A."/>
            <person name="Henrissat B."/>
            <person name="Grigoriev I.V."/>
            <person name="Hibbett D.S."/>
            <person name="Martin F."/>
        </authorList>
    </citation>
    <scope>NUCLEOTIDE SEQUENCE [LARGE SCALE GENOMIC DNA]</scope>
    <source>
        <strain evidence="3">UH-Slu-Lm8-n1</strain>
    </source>
</reference>
<dbReference type="AlphaFoldDB" id="A0A0D0B4G2"/>
<evidence type="ECO:0000313" key="2">
    <source>
        <dbReference type="EMBL" id="KIK38758.1"/>
    </source>
</evidence>
<dbReference type="HOGENOM" id="CLU_1817081_0_0_1"/>
<reference evidence="2 3" key="1">
    <citation type="submission" date="2014-04" db="EMBL/GenBank/DDBJ databases">
        <authorList>
            <consortium name="DOE Joint Genome Institute"/>
            <person name="Kuo A."/>
            <person name="Ruytinx J."/>
            <person name="Rineau F."/>
            <person name="Colpaert J."/>
            <person name="Kohler A."/>
            <person name="Nagy L.G."/>
            <person name="Floudas D."/>
            <person name="Copeland A."/>
            <person name="Barry K.W."/>
            <person name="Cichocki N."/>
            <person name="Veneault-Fourrey C."/>
            <person name="LaButti K."/>
            <person name="Lindquist E.A."/>
            <person name="Lipzen A."/>
            <person name="Lundell T."/>
            <person name="Morin E."/>
            <person name="Murat C."/>
            <person name="Sun H."/>
            <person name="Tunlid A."/>
            <person name="Henrissat B."/>
            <person name="Grigoriev I.V."/>
            <person name="Hibbett D.S."/>
            <person name="Martin F."/>
            <person name="Nordberg H.P."/>
            <person name="Cantor M.N."/>
            <person name="Hua S.X."/>
        </authorList>
    </citation>
    <scope>NUCLEOTIDE SEQUENCE [LARGE SCALE GENOMIC DNA]</scope>
    <source>
        <strain evidence="2 3">UH-Slu-Lm8-n1</strain>
    </source>
</reference>
<name>A0A0D0B4G2_9AGAM</name>
<gene>
    <name evidence="2" type="ORF">CY34DRAFT_809020</name>
</gene>
<sequence length="142" mass="15619">MTFLISLFLLLSLCSAPLQKNRSMGALVASWGRALGVYGVLEVPKHCCKRRSCLFIYTLISTDFDVGRERCLTSTEGYLLYASVCAMLTNQKSSLLARFFFSSKTTLDTPPSFFKKSSTAAARPLSSSLYTCSFDINPVPTA</sequence>
<feature type="signal peptide" evidence="1">
    <location>
        <begin position="1"/>
        <end position="16"/>
    </location>
</feature>
<feature type="chain" id="PRO_5002207118" evidence="1">
    <location>
        <begin position="17"/>
        <end position="142"/>
    </location>
</feature>
<protein>
    <submittedName>
        <fullName evidence="2">Unplaced genomic scaffold CY34scaffold_245, whole genome shotgun sequence</fullName>
    </submittedName>
</protein>